<keyword evidence="4" id="KW-1185">Reference proteome</keyword>
<comment type="caution">
    <text evidence="3">The sequence shown here is derived from an EMBL/GenBank/DDBJ whole genome shotgun (WGS) entry which is preliminary data.</text>
</comment>
<name>A0A8J2WBZ5_9CRUS</name>
<gene>
    <name evidence="3" type="ORF">DGAL_LOCUS2893</name>
</gene>
<dbReference type="InterPro" id="IPR031974">
    <property type="entry name" value="PDCD7"/>
</dbReference>
<sequence>MAEWNYNMNHISLNLPPSFFNLKIVHLEVFSITLSVPISILVTLVNLELAILNFILEVIQLIIVTQPQQEWLNMANQRKLDQHFLDNFIQARVKPRNFLPSVQMNEYRYLVKEAKRLTDCLKVAQQVSEARWNPNNSHELEQLKQRLEFVKEQKEDLAKSKEIKEKFTRRKEKKEWLKRKKERQQKEVQQALVERENLHRLIDDKIEAVRRKELNRKRNQLNQVAKSEADTFMGEVRRKLNDTKRIIELLQSLRELRVLRARSLELQRALFSKQEDTDHFNSTLDKLDSMLQKKLGNHEEENTVTSTLNEHDVLQMTEDVIQ</sequence>
<evidence type="ECO:0000313" key="4">
    <source>
        <dbReference type="Proteomes" id="UP000789390"/>
    </source>
</evidence>
<evidence type="ECO:0000313" key="3">
    <source>
        <dbReference type="EMBL" id="CAH0100608.1"/>
    </source>
</evidence>
<keyword evidence="1" id="KW-0175">Coiled coil</keyword>
<evidence type="ECO:0000256" key="2">
    <source>
        <dbReference type="SAM" id="Phobius"/>
    </source>
</evidence>
<protein>
    <submittedName>
        <fullName evidence="3">Uncharacterized protein</fullName>
    </submittedName>
</protein>
<keyword evidence="2" id="KW-0472">Membrane</keyword>
<feature type="coiled-coil region" evidence="1">
    <location>
        <begin position="133"/>
        <end position="231"/>
    </location>
</feature>
<accession>A0A8J2WBZ5</accession>
<reference evidence="3" key="1">
    <citation type="submission" date="2021-11" db="EMBL/GenBank/DDBJ databases">
        <authorList>
            <person name="Schell T."/>
        </authorList>
    </citation>
    <scope>NUCLEOTIDE SEQUENCE</scope>
    <source>
        <strain evidence="3">M5</strain>
    </source>
</reference>
<organism evidence="3 4">
    <name type="scientific">Daphnia galeata</name>
    <dbReference type="NCBI Taxonomy" id="27404"/>
    <lineage>
        <taxon>Eukaryota</taxon>
        <taxon>Metazoa</taxon>
        <taxon>Ecdysozoa</taxon>
        <taxon>Arthropoda</taxon>
        <taxon>Crustacea</taxon>
        <taxon>Branchiopoda</taxon>
        <taxon>Diplostraca</taxon>
        <taxon>Cladocera</taxon>
        <taxon>Anomopoda</taxon>
        <taxon>Daphniidae</taxon>
        <taxon>Daphnia</taxon>
    </lineage>
</organism>
<keyword evidence="2" id="KW-1133">Transmembrane helix</keyword>
<dbReference type="OrthoDB" id="296187at2759"/>
<dbReference type="Pfam" id="PF16021">
    <property type="entry name" value="PDCD7"/>
    <property type="match status" value="1"/>
</dbReference>
<dbReference type="EMBL" id="CAKKLH010000041">
    <property type="protein sequence ID" value="CAH0100608.1"/>
    <property type="molecule type" value="Genomic_DNA"/>
</dbReference>
<proteinExistence type="predicted"/>
<evidence type="ECO:0000256" key="1">
    <source>
        <dbReference type="SAM" id="Coils"/>
    </source>
</evidence>
<dbReference type="AlphaFoldDB" id="A0A8J2WBZ5"/>
<feature type="transmembrane region" description="Helical" evidence="2">
    <location>
        <begin position="29"/>
        <end position="56"/>
    </location>
</feature>
<keyword evidence="2" id="KW-0812">Transmembrane</keyword>
<dbReference type="Proteomes" id="UP000789390">
    <property type="component" value="Unassembled WGS sequence"/>
</dbReference>